<evidence type="ECO:0000313" key="2">
    <source>
        <dbReference type="EMBL" id="RNA42613.1"/>
    </source>
</evidence>
<dbReference type="Proteomes" id="UP000276133">
    <property type="component" value="Unassembled WGS sequence"/>
</dbReference>
<name>A0A3M7T3K6_BRAPC</name>
<keyword evidence="1" id="KW-0812">Transmembrane</keyword>
<comment type="caution">
    <text evidence="2">The sequence shown here is derived from an EMBL/GenBank/DDBJ whole genome shotgun (WGS) entry which is preliminary data.</text>
</comment>
<keyword evidence="1" id="KW-0472">Membrane</keyword>
<dbReference type="EMBL" id="REGN01000346">
    <property type="protein sequence ID" value="RNA42613.1"/>
    <property type="molecule type" value="Genomic_DNA"/>
</dbReference>
<feature type="transmembrane region" description="Helical" evidence="1">
    <location>
        <begin position="16"/>
        <end position="34"/>
    </location>
</feature>
<feature type="transmembrane region" description="Helical" evidence="1">
    <location>
        <begin position="62"/>
        <end position="82"/>
    </location>
</feature>
<gene>
    <name evidence="2" type="ORF">BpHYR1_022382</name>
</gene>
<keyword evidence="3" id="KW-1185">Reference proteome</keyword>
<evidence type="ECO:0000313" key="3">
    <source>
        <dbReference type="Proteomes" id="UP000276133"/>
    </source>
</evidence>
<protein>
    <submittedName>
        <fullName evidence="2">Uncharacterized protein</fullName>
    </submittedName>
</protein>
<dbReference type="AlphaFoldDB" id="A0A3M7T3K6"/>
<evidence type="ECO:0000256" key="1">
    <source>
        <dbReference type="SAM" id="Phobius"/>
    </source>
</evidence>
<accession>A0A3M7T3K6</accession>
<sequence>MCHILKKCSILNNIKWIFTIFNWNLAIFNLANLIKIKISEHEILCVLIFFFEILSLKEQQLFKGFAIFGTLGCFDPLLVGVLNK</sequence>
<reference evidence="2 3" key="1">
    <citation type="journal article" date="2018" name="Sci. Rep.">
        <title>Genomic signatures of local adaptation to the degree of environmental predictability in rotifers.</title>
        <authorList>
            <person name="Franch-Gras L."/>
            <person name="Hahn C."/>
            <person name="Garcia-Roger E.M."/>
            <person name="Carmona M.J."/>
            <person name="Serra M."/>
            <person name="Gomez A."/>
        </authorList>
    </citation>
    <scope>NUCLEOTIDE SEQUENCE [LARGE SCALE GENOMIC DNA]</scope>
    <source>
        <strain evidence="2">HYR1</strain>
    </source>
</reference>
<keyword evidence="1" id="KW-1133">Transmembrane helix</keyword>
<proteinExistence type="predicted"/>
<organism evidence="2 3">
    <name type="scientific">Brachionus plicatilis</name>
    <name type="common">Marine rotifer</name>
    <name type="synonym">Brachionus muelleri</name>
    <dbReference type="NCBI Taxonomy" id="10195"/>
    <lineage>
        <taxon>Eukaryota</taxon>
        <taxon>Metazoa</taxon>
        <taxon>Spiralia</taxon>
        <taxon>Gnathifera</taxon>
        <taxon>Rotifera</taxon>
        <taxon>Eurotatoria</taxon>
        <taxon>Monogononta</taxon>
        <taxon>Pseudotrocha</taxon>
        <taxon>Ploima</taxon>
        <taxon>Brachionidae</taxon>
        <taxon>Brachionus</taxon>
    </lineage>
</organism>